<evidence type="ECO:0000313" key="4">
    <source>
        <dbReference type="Proteomes" id="UP000031668"/>
    </source>
</evidence>
<evidence type="ECO:0000256" key="2">
    <source>
        <dbReference type="SAM" id="Phobius"/>
    </source>
</evidence>
<keyword evidence="2" id="KW-1133">Transmembrane helix</keyword>
<proteinExistence type="predicted"/>
<evidence type="ECO:0000256" key="1">
    <source>
        <dbReference type="SAM" id="MobiDB-lite"/>
    </source>
</evidence>
<keyword evidence="2" id="KW-0472">Membrane</keyword>
<keyword evidence="4" id="KW-1185">Reference proteome</keyword>
<feature type="region of interest" description="Disordered" evidence="1">
    <location>
        <begin position="105"/>
        <end position="128"/>
    </location>
</feature>
<organism evidence="3 4">
    <name type="scientific">Thelohanellus kitauei</name>
    <name type="common">Myxosporean</name>
    <dbReference type="NCBI Taxonomy" id="669202"/>
    <lineage>
        <taxon>Eukaryota</taxon>
        <taxon>Metazoa</taxon>
        <taxon>Cnidaria</taxon>
        <taxon>Myxozoa</taxon>
        <taxon>Myxosporea</taxon>
        <taxon>Bivalvulida</taxon>
        <taxon>Platysporina</taxon>
        <taxon>Myxobolidae</taxon>
        <taxon>Thelohanellus</taxon>
    </lineage>
</organism>
<accession>A0A0C2I6D9</accession>
<sequence length="128" mass="14681">MSRPKEGSDSSIVDRIIKEEVQEIKKTLNETLKVKQEIAKRQNILKASKDKEKLQELNVLDNKKATGPKTPLMNFYMTPLFLGCTIGAIGLVISIFIILIVLRRRKSQQPEKRDETKETENPDDSENR</sequence>
<protein>
    <submittedName>
        <fullName evidence="3">Uncharacterized protein</fullName>
    </submittedName>
</protein>
<dbReference type="Proteomes" id="UP000031668">
    <property type="component" value="Unassembled WGS sequence"/>
</dbReference>
<gene>
    <name evidence="3" type="ORF">RF11_03995</name>
</gene>
<keyword evidence="2" id="KW-0812">Transmembrane</keyword>
<comment type="caution">
    <text evidence="3">The sequence shown here is derived from an EMBL/GenBank/DDBJ whole genome shotgun (WGS) entry which is preliminary data.</text>
</comment>
<dbReference type="EMBL" id="JWZT01005451">
    <property type="protein sequence ID" value="KII60758.1"/>
    <property type="molecule type" value="Genomic_DNA"/>
</dbReference>
<feature type="compositionally biased region" description="Basic and acidic residues" evidence="1">
    <location>
        <begin position="108"/>
        <end position="128"/>
    </location>
</feature>
<dbReference type="AlphaFoldDB" id="A0A0C2I6D9"/>
<feature type="transmembrane region" description="Helical" evidence="2">
    <location>
        <begin position="80"/>
        <end position="102"/>
    </location>
</feature>
<reference evidence="3 4" key="1">
    <citation type="journal article" date="2014" name="Genome Biol. Evol.">
        <title>The genome of the myxosporean Thelohanellus kitauei shows adaptations to nutrient acquisition within its fish host.</title>
        <authorList>
            <person name="Yang Y."/>
            <person name="Xiong J."/>
            <person name="Zhou Z."/>
            <person name="Huo F."/>
            <person name="Miao W."/>
            <person name="Ran C."/>
            <person name="Liu Y."/>
            <person name="Zhang J."/>
            <person name="Feng J."/>
            <person name="Wang M."/>
            <person name="Wang M."/>
            <person name="Wang L."/>
            <person name="Yao B."/>
        </authorList>
    </citation>
    <scope>NUCLEOTIDE SEQUENCE [LARGE SCALE GENOMIC DNA]</scope>
    <source>
        <strain evidence="3">Wuqing</strain>
    </source>
</reference>
<evidence type="ECO:0000313" key="3">
    <source>
        <dbReference type="EMBL" id="KII60758.1"/>
    </source>
</evidence>
<name>A0A0C2I6D9_THEKT</name>